<evidence type="ECO:0000313" key="10">
    <source>
        <dbReference type="Proteomes" id="UP001642484"/>
    </source>
</evidence>
<organism evidence="9 10">
    <name type="scientific">Durusdinium trenchii</name>
    <dbReference type="NCBI Taxonomy" id="1381693"/>
    <lineage>
        <taxon>Eukaryota</taxon>
        <taxon>Sar</taxon>
        <taxon>Alveolata</taxon>
        <taxon>Dinophyceae</taxon>
        <taxon>Suessiales</taxon>
        <taxon>Symbiodiniaceae</taxon>
        <taxon>Durusdinium</taxon>
    </lineage>
</organism>
<dbReference type="PROSITE" id="PS51349">
    <property type="entry name" value="FMN_HYDROXY_ACID_DH_2"/>
    <property type="match status" value="1"/>
</dbReference>
<dbReference type="SUPFAM" id="SSF47336">
    <property type="entry name" value="ACP-like"/>
    <property type="match status" value="1"/>
</dbReference>
<keyword evidence="10" id="KW-1185">Reference proteome</keyword>
<dbReference type="CDD" id="cd02809">
    <property type="entry name" value="alpha_hydroxyacid_oxid_FMN"/>
    <property type="match status" value="1"/>
</dbReference>
<keyword evidence="6" id="KW-1133">Transmembrane helix</keyword>
<feature type="transmembrane region" description="Helical" evidence="6">
    <location>
        <begin position="1242"/>
        <end position="1260"/>
    </location>
</feature>
<dbReference type="Pfam" id="PF00550">
    <property type="entry name" value="PP-binding"/>
    <property type="match status" value="1"/>
</dbReference>
<accession>A0ABP0MPH4</accession>
<evidence type="ECO:0000256" key="5">
    <source>
        <dbReference type="ARBA" id="ARBA00024042"/>
    </source>
</evidence>
<dbReference type="Gene3D" id="3.30.300.30">
    <property type="match status" value="1"/>
</dbReference>
<evidence type="ECO:0000259" key="7">
    <source>
        <dbReference type="PROSITE" id="PS50075"/>
    </source>
</evidence>
<dbReference type="EMBL" id="CAXAMN010018136">
    <property type="protein sequence ID" value="CAK9051939.1"/>
    <property type="molecule type" value="Genomic_DNA"/>
</dbReference>
<dbReference type="Pfam" id="PF00501">
    <property type="entry name" value="AMP-binding"/>
    <property type="match status" value="1"/>
</dbReference>
<dbReference type="Pfam" id="PF01070">
    <property type="entry name" value="FMN_dh"/>
    <property type="match status" value="1"/>
</dbReference>
<dbReference type="InterPro" id="IPR045851">
    <property type="entry name" value="AMP-bd_C_sf"/>
</dbReference>
<keyword evidence="4" id="KW-0560">Oxidoreductase</keyword>
<reference evidence="9 10" key="1">
    <citation type="submission" date="2024-02" db="EMBL/GenBank/DDBJ databases">
        <authorList>
            <person name="Chen Y."/>
            <person name="Shah S."/>
            <person name="Dougan E. K."/>
            <person name="Thang M."/>
            <person name="Chan C."/>
        </authorList>
    </citation>
    <scope>NUCLEOTIDE SEQUENCE [LARGE SCALE GENOMIC DNA]</scope>
</reference>
<dbReference type="InterPro" id="IPR037396">
    <property type="entry name" value="FMN_HAD"/>
</dbReference>
<feature type="transmembrane region" description="Helical" evidence="6">
    <location>
        <begin position="1170"/>
        <end position="1191"/>
    </location>
</feature>
<dbReference type="Gene3D" id="2.160.10.10">
    <property type="entry name" value="Hexapeptide repeat proteins"/>
    <property type="match status" value="2"/>
</dbReference>
<dbReference type="InterPro" id="IPR025110">
    <property type="entry name" value="AMP-bd_C"/>
</dbReference>
<dbReference type="PROSITE" id="PS00557">
    <property type="entry name" value="FMN_HYDROXY_ACID_DH_1"/>
    <property type="match status" value="1"/>
</dbReference>
<evidence type="ECO:0000256" key="4">
    <source>
        <dbReference type="ARBA" id="ARBA00023002"/>
    </source>
</evidence>
<evidence type="ECO:0008006" key="11">
    <source>
        <dbReference type="Google" id="ProtNLM"/>
    </source>
</evidence>
<gene>
    <name evidence="9" type="ORF">CCMP2556_LOCUS26272</name>
</gene>
<proteinExistence type="inferred from homology"/>
<dbReference type="InterPro" id="IPR009081">
    <property type="entry name" value="PP-bd_ACP"/>
</dbReference>
<dbReference type="InterPro" id="IPR013785">
    <property type="entry name" value="Aldolase_TIM"/>
</dbReference>
<keyword evidence="6" id="KW-0812">Transmembrane</keyword>
<dbReference type="SUPFAM" id="SSF51161">
    <property type="entry name" value="Trimeric LpxA-like enzymes"/>
    <property type="match status" value="2"/>
</dbReference>
<feature type="domain" description="FMN hydroxy acid dehydrogenase" evidence="8">
    <location>
        <begin position="1451"/>
        <end position="1814"/>
    </location>
</feature>
<feature type="transmembrane region" description="Helical" evidence="6">
    <location>
        <begin position="966"/>
        <end position="991"/>
    </location>
</feature>
<comment type="caution">
    <text evidence="9">The sequence shown here is derived from an EMBL/GenBank/DDBJ whole genome shotgun (WGS) entry which is preliminary data.</text>
</comment>
<dbReference type="SUPFAM" id="SSF56801">
    <property type="entry name" value="Acetyl-CoA synthetase-like"/>
    <property type="match status" value="1"/>
</dbReference>
<keyword evidence="6" id="KW-0472">Membrane</keyword>
<dbReference type="PANTHER" id="PTHR10578:SF107">
    <property type="entry name" value="2-HYDROXYACID OXIDASE 1"/>
    <property type="match status" value="1"/>
</dbReference>
<feature type="transmembrane region" description="Helical" evidence="6">
    <location>
        <begin position="717"/>
        <end position="742"/>
    </location>
</feature>
<dbReference type="PANTHER" id="PTHR10578">
    <property type="entry name" value="S -2-HYDROXY-ACID OXIDASE-RELATED"/>
    <property type="match status" value="1"/>
</dbReference>
<dbReference type="Gene3D" id="3.20.20.70">
    <property type="entry name" value="Aldolase class I"/>
    <property type="match status" value="1"/>
</dbReference>
<evidence type="ECO:0000313" key="9">
    <source>
        <dbReference type="EMBL" id="CAK9051939.1"/>
    </source>
</evidence>
<dbReference type="InterPro" id="IPR008259">
    <property type="entry name" value="FMN_hydac_DH_AS"/>
</dbReference>
<protein>
    <recommendedName>
        <fullName evidence="11">(S)-2-hydroxy-acid oxidase</fullName>
    </recommendedName>
</protein>
<dbReference type="Gene3D" id="3.40.50.12780">
    <property type="entry name" value="N-terminal domain of ligase-like"/>
    <property type="match status" value="1"/>
</dbReference>
<dbReference type="CDD" id="cd04433">
    <property type="entry name" value="AFD_class_I"/>
    <property type="match status" value="1"/>
</dbReference>
<feature type="transmembrane region" description="Helical" evidence="6">
    <location>
        <begin position="908"/>
        <end position="931"/>
    </location>
</feature>
<dbReference type="PROSITE" id="PS50075">
    <property type="entry name" value="CARRIER"/>
    <property type="match status" value="1"/>
</dbReference>
<dbReference type="SUPFAM" id="SSF51395">
    <property type="entry name" value="FMN-linked oxidoreductases"/>
    <property type="match status" value="1"/>
</dbReference>
<dbReference type="InterPro" id="IPR000873">
    <property type="entry name" value="AMP-dep_synth/lig_dom"/>
</dbReference>
<comment type="similarity">
    <text evidence="5">Belongs to the FMN-dependent alpha-hydroxy acid dehydrogenase family.</text>
</comment>
<sequence length="1822" mass="201410">MEFFFGGCDSSCRAVTPRIFVDRNMPDLWQVVCSSAVQFANNVAYVDADGPCTYAQVLAKVKRLSASLSVILKENAGEEELSFSVLLPNCPTHVDLFFAAAATRAKVVCLNHRLTTEELQVLFERGHSPLLIASEGFSMGLGEVHWASTKIHVIAWVFDIPDDFSDPMVKSHSLADLYASESTFQPPPLAEDTGLQGFFTSGSTGTPKSVTHTHKNVYHHTLSTIEALKIKADDDDCWGHFGPLFHCGTPAFIWICAMVGARQVFHENQFQFMEVAEVMQSENVTMVKLMPTILKYLLSAEKTRTMKFPKLKWVLTGGMKPTADVIEKTKETFACEFIQGYGMTEATVHCSFKNESLEPTEDGMTVLPGLDLVILNEADEEVADGTVGEISIRGPTVFAGYDYNSSLNEEVFTASGYFRSGDLGYKNNKKQLYISGRSKDMIIVGGENVFAMEVEMVVSRLHGIYRVAVFGGPDDALGEVVHCAVMLTEAGPLNGMHDEDIEQMIHKRCSEALAAFKVPVAVHVWRQHAFPMTGSGKLKKDEIREKSLEMSHVQTKTQKHFATKEAAVVGAVASVLGRAITADDFDTPFMDLNMASMEFTRVINLLGGMLRGGELSPTLLFENDNLTDLIKHIESREDLVLVTSEEDSPKQSLKEIARIHDRRANGWSQFNPLCLILQLILLLVRPVVLMVPVLFAAWIGWLWYANHFFCTDCYWTLIFLPLVWPVSVLLLMLVVVILKWLILGCCTPSTILMWSPQYHVWLCMYNLFQSIDPFLAMFRGTPILTFFYNRCGAHITYSSELHTSNLTDLDMIRIHGDCLIDRACNIQPSHIVSDKRGYVLLGKIKINKGCFVGYGATIEPHVTLEKGSFVRPLKSVSVAHSVHPLPEGRESPKPGRMMPWLAVLQAAVLYYLAGLFVVISVAAGVAIMYNVPSHRSHITLLLPLSLTQGVTGVTIPFVTADLETDYVWWTLLPLVVFLVIPHAYFLSVVLAKHLIVGYAQPGSERRSRNWKTWLYVVLIDCPLFRMATQFTVMSHLTKWQFKLLGCKIGDRAYFCAPFIRDPELVEIGDNCIVAGNVAMLTTSLDEPYANPIRLKNKAIVANTVVLHCGCDVLEESIVGDGVSMPPDKVLTECMVAVRDNSDTLPYIMMKRQSISQVSPATTCSYTYYQVLLILLQLVLVVGTHIPGYLAAGLLLNSVEGALPSEVGTWPFLPVMFLLTMTSKILLIPVFKWAVACKFSPREIHLFGFRYVIWIALEAVLFDADQLFLQSLCGTSFISAWYWLMGAKIGRNVCIMGQSVGCEYDLKHLASGTVVNHASLLFSHSVERGTLIFRHTYLGASSEMGINCVAEAGARLAAESNLMSGQVAHNIAEKVADGSKPTFKRQQSYTFKPKAGFAEVSSSLQRGIKEMRNFRTNERALDIRREFSKGHESYTVSKSIREHGAVAAKKNRLHELCMNLDDFERVARDVMDNGGFGYYMGGATDEWTLKENRSAFEKYRIIPRVLVPVTSVDMRCSFFGIDLRFPVMIAPSAMHGQAHEDGEKATARAAVRAGSAFTLSSLGSMSMEDVAGAVPTDHQGKPKGLIFQLYVFKRRDITEAIVKKAEALGYRALCLTVDAPITGRRERDLRSGFTVSDAMGQLPNIQMLGNVVNQQLVEFEAQKDLTLDWSIITWLKSICNLPVIAKGILHPADARCAIKAGAAAIVISNHGGRQLDSTPATIDVLPAIAAEVRGEIPIFLDGGIRRGTDVFKALGFGANAVMMARPAVFALAVGGEHGVSRMLRLLYDELECTFKLAGCKNISEVPSRMLSSVLAASSALNAV</sequence>
<keyword evidence="3" id="KW-0288">FMN</keyword>
<dbReference type="InterPro" id="IPR042099">
    <property type="entry name" value="ANL_N_sf"/>
</dbReference>
<keyword evidence="2" id="KW-0285">Flavoprotein</keyword>
<dbReference type="Gene3D" id="1.10.1200.10">
    <property type="entry name" value="ACP-like"/>
    <property type="match status" value="1"/>
</dbReference>
<dbReference type="InterPro" id="IPR000262">
    <property type="entry name" value="FMN-dep_DH"/>
</dbReference>
<evidence type="ECO:0000256" key="1">
    <source>
        <dbReference type="ARBA" id="ARBA00001917"/>
    </source>
</evidence>
<dbReference type="Proteomes" id="UP001642484">
    <property type="component" value="Unassembled WGS sequence"/>
</dbReference>
<feature type="transmembrane region" description="Helical" evidence="6">
    <location>
        <begin position="675"/>
        <end position="705"/>
    </location>
</feature>
<evidence type="ECO:0000259" key="8">
    <source>
        <dbReference type="PROSITE" id="PS51349"/>
    </source>
</evidence>
<feature type="transmembrane region" description="Helical" evidence="6">
    <location>
        <begin position="1211"/>
        <end position="1230"/>
    </location>
</feature>
<evidence type="ECO:0000256" key="3">
    <source>
        <dbReference type="ARBA" id="ARBA00022643"/>
    </source>
</evidence>
<name>A0ABP0MPH4_9DINO</name>
<dbReference type="InterPro" id="IPR011004">
    <property type="entry name" value="Trimer_LpxA-like_sf"/>
</dbReference>
<feature type="transmembrane region" description="Helical" evidence="6">
    <location>
        <begin position="938"/>
        <end position="960"/>
    </location>
</feature>
<dbReference type="InterPro" id="IPR036736">
    <property type="entry name" value="ACP-like_sf"/>
</dbReference>
<dbReference type="InterPro" id="IPR012133">
    <property type="entry name" value="Alpha-hydoxy_acid_DH_FMN"/>
</dbReference>
<feature type="domain" description="Carrier" evidence="7">
    <location>
        <begin position="559"/>
        <end position="637"/>
    </location>
</feature>
<dbReference type="Pfam" id="PF13193">
    <property type="entry name" value="AMP-binding_C"/>
    <property type="match status" value="1"/>
</dbReference>
<evidence type="ECO:0000256" key="6">
    <source>
        <dbReference type="SAM" id="Phobius"/>
    </source>
</evidence>
<comment type="cofactor">
    <cofactor evidence="1">
        <name>FMN</name>
        <dbReference type="ChEBI" id="CHEBI:58210"/>
    </cofactor>
</comment>
<evidence type="ECO:0000256" key="2">
    <source>
        <dbReference type="ARBA" id="ARBA00022630"/>
    </source>
</evidence>